<name>A0ABP8H1Q8_9BURK</name>
<dbReference type="Proteomes" id="UP001501671">
    <property type="component" value="Unassembled WGS sequence"/>
</dbReference>
<dbReference type="Gene3D" id="3.50.30.40">
    <property type="entry name" value="Ribonuclease E inhibitor RraA/RraA-like"/>
    <property type="match status" value="1"/>
</dbReference>
<reference evidence="2" key="1">
    <citation type="journal article" date="2019" name="Int. J. Syst. Evol. Microbiol.">
        <title>The Global Catalogue of Microorganisms (GCM) 10K type strain sequencing project: providing services to taxonomists for standard genome sequencing and annotation.</title>
        <authorList>
            <consortium name="The Broad Institute Genomics Platform"/>
            <consortium name="The Broad Institute Genome Sequencing Center for Infectious Disease"/>
            <person name="Wu L."/>
            <person name="Ma J."/>
        </authorList>
    </citation>
    <scope>NUCLEOTIDE SEQUENCE [LARGE SCALE GENOMIC DNA]</scope>
    <source>
        <strain evidence="2">JCM 17666</strain>
    </source>
</reference>
<evidence type="ECO:0000313" key="1">
    <source>
        <dbReference type="EMBL" id="GAA4333128.1"/>
    </source>
</evidence>
<organism evidence="1 2">
    <name type="scientific">Pigmentiphaga soli</name>
    <dbReference type="NCBI Taxonomy" id="1007095"/>
    <lineage>
        <taxon>Bacteria</taxon>
        <taxon>Pseudomonadati</taxon>
        <taxon>Pseudomonadota</taxon>
        <taxon>Betaproteobacteria</taxon>
        <taxon>Burkholderiales</taxon>
        <taxon>Alcaligenaceae</taxon>
        <taxon>Pigmentiphaga</taxon>
    </lineage>
</organism>
<sequence length="207" mass="21721">MLMKNVRPLGRYGRPMVGPAYTLRFIPAREDLEAPAWRSGEIHREAFEATPARHVLVMDCRSDASAACCGDIMVSRLMVRGGAGLVSDGGIRDSAAIGAMAMPVFVQAPSPPVSRVAHCALEHGRPIACGGVAVIPGDIVMGDADGVIVIPASAAAQVADEALKKDAQDAFVARRILDGAPLKGNFPPDAETLRAFEAYLAAQAKPH</sequence>
<evidence type="ECO:0000313" key="2">
    <source>
        <dbReference type="Proteomes" id="UP001501671"/>
    </source>
</evidence>
<dbReference type="CDD" id="cd16841">
    <property type="entry name" value="RraA_family"/>
    <property type="match status" value="1"/>
</dbReference>
<dbReference type="SUPFAM" id="SSF89562">
    <property type="entry name" value="RraA-like"/>
    <property type="match status" value="1"/>
</dbReference>
<keyword evidence="2" id="KW-1185">Reference proteome</keyword>
<comment type="caution">
    <text evidence="1">The sequence shown here is derived from an EMBL/GenBank/DDBJ whole genome shotgun (WGS) entry which is preliminary data.</text>
</comment>
<dbReference type="PANTHER" id="PTHR33254">
    <property type="entry name" value="4-HYDROXY-4-METHYL-2-OXOGLUTARATE ALDOLASE 3-RELATED"/>
    <property type="match status" value="1"/>
</dbReference>
<gene>
    <name evidence="1" type="ORF">GCM10023144_24060</name>
</gene>
<dbReference type="PANTHER" id="PTHR33254:SF16">
    <property type="entry name" value="BLR3842 PROTEIN"/>
    <property type="match status" value="1"/>
</dbReference>
<proteinExistence type="predicted"/>
<dbReference type="EMBL" id="BAABFO010000010">
    <property type="protein sequence ID" value="GAA4333128.1"/>
    <property type="molecule type" value="Genomic_DNA"/>
</dbReference>
<dbReference type="InterPro" id="IPR005493">
    <property type="entry name" value="RraA/RraA-like"/>
</dbReference>
<dbReference type="NCBIfam" id="NF006093">
    <property type="entry name" value="PRK08245.1"/>
    <property type="match status" value="1"/>
</dbReference>
<protein>
    <submittedName>
        <fullName evidence="1">Ribonuclease activity regulator RraA</fullName>
    </submittedName>
</protein>
<accession>A0ABP8H1Q8</accession>
<dbReference type="InterPro" id="IPR036704">
    <property type="entry name" value="RraA/RraA-like_sf"/>
</dbReference>
<dbReference type="Pfam" id="PF03737">
    <property type="entry name" value="RraA-like"/>
    <property type="match status" value="1"/>
</dbReference>